<evidence type="ECO:0000313" key="2">
    <source>
        <dbReference type="EMBL" id="OZY85834.1"/>
    </source>
</evidence>
<proteinExistence type="predicted"/>
<reference evidence="3" key="1">
    <citation type="submission" date="2017-05" db="EMBL/GenBank/DDBJ databases">
        <authorList>
            <person name="Barney B.M."/>
        </authorList>
    </citation>
    <scope>NUCLEOTIDE SEQUENCE [LARGE SCALE GENOMIC DNA]</scope>
    <source>
        <strain evidence="3">PSBB022</strain>
    </source>
</reference>
<evidence type="ECO:0000256" key="1">
    <source>
        <dbReference type="SAM" id="MobiDB-lite"/>
    </source>
</evidence>
<feature type="region of interest" description="Disordered" evidence="1">
    <location>
        <begin position="28"/>
        <end position="62"/>
    </location>
</feature>
<organism evidence="2 3">
    <name type="scientific">Cellvibrio mixtus</name>
    <dbReference type="NCBI Taxonomy" id="39650"/>
    <lineage>
        <taxon>Bacteria</taxon>
        <taxon>Pseudomonadati</taxon>
        <taxon>Pseudomonadota</taxon>
        <taxon>Gammaproteobacteria</taxon>
        <taxon>Cellvibrionales</taxon>
        <taxon>Cellvibrionaceae</taxon>
        <taxon>Cellvibrio</taxon>
    </lineage>
</organism>
<dbReference type="EMBL" id="NHNI01000001">
    <property type="protein sequence ID" value="OZY85834.1"/>
    <property type="molecule type" value="Genomic_DNA"/>
</dbReference>
<dbReference type="AlphaFoldDB" id="A0A266Q7H2"/>
<protein>
    <submittedName>
        <fullName evidence="2">Uncharacterized protein</fullName>
    </submittedName>
</protein>
<keyword evidence="3" id="KW-1185">Reference proteome</keyword>
<comment type="caution">
    <text evidence="2">The sequence shown here is derived from an EMBL/GenBank/DDBJ whole genome shotgun (WGS) entry which is preliminary data.</text>
</comment>
<name>A0A266Q7H2_9GAMM</name>
<accession>A0A266Q7H2</accession>
<gene>
    <name evidence="2" type="ORF">CBP51_01980</name>
</gene>
<dbReference type="Proteomes" id="UP000216101">
    <property type="component" value="Unassembled WGS sequence"/>
</dbReference>
<feature type="compositionally biased region" description="Polar residues" evidence="1">
    <location>
        <begin position="42"/>
        <end position="62"/>
    </location>
</feature>
<sequence length="62" mass="6825">MTLHNDSTTLDRDDAFIAQDLDIEDSDLLLAEEEEMPKPAASSASELSMTNTARRSTLPRST</sequence>
<evidence type="ECO:0000313" key="3">
    <source>
        <dbReference type="Proteomes" id="UP000216101"/>
    </source>
</evidence>